<reference evidence="1 2" key="1">
    <citation type="journal article" date="2021" name="Nat. Commun.">
        <title>Incipient diploidization of the medicinal plant Perilla within 10,000 years.</title>
        <authorList>
            <person name="Zhang Y."/>
            <person name="Shen Q."/>
            <person name="Leng L."/>
            <person name="Zhang D."/>
            <person name="Chen S."/>
            <person name="Shi Y."/>
            <person name="Ning Z."/>
            <person name="Chen S."/>
        </authorList>
    </citation>
    <scope>NUCLEOTIDE SEQUENCE [LARGE SCALE GENOMIC DNA]</scope>
    <source>
        <strain evidence="2">cv. PC099</strain>
    </source>
</reference>
<comment type="caution">
    <text evidence="1">The sequence shown here is derived from an EMBL/GenBank/DDBJ whole genome shotgun (WGS) entry which is preliminary data.</text>
</comment>
<evidence type="ECO:0000313" key="1">
    <source>
        <dbReference type="EMBL" id="KAH6832863.1"/>
    </source>
</evidence>
<accession>A0AAD4JGS7</accession>
<dbReference type="AlphaFoldDB" id="A0AAD4JGS7"/>
<dbReference type="EMBL" id="SDAM02000063">
    <property type="protein sequence ID" value="KAH6832863.1"/>
    <property type="molecule type" value="Genomic_DNA"/>
</dbReference>
<proteinExistence type="predicted"/>
<protein>
    <submittedName>
        <fullName evidence="1">Uncharacterized protein</fullName>
    </submittedName>
</protein>
<evidence type="ECO:0000313" key="2">
    <source>
        <dbReference type="Proteomes" id="UP001190926"/>
    </source>
</evidence>
<dbReference type="Proteomes" id="UP001190926">
    <property type="component" value="Unassembled WGS sequence"/>
</dbReference>
<keyword evidence="2" id="KW-1185">Reference proteome</keyword>
<organism evidence="1 2">
    <name type="scientific">Perilla frutescens var. hirtella</name>
    <name type="common">Perilla citriodora</name>
    <name type="synonym">Perilla setoyensis</name>
    <dbReference type="NCBI Taxonomy" id="608512"/>
    <lineage>
        <taxon>Eukaryota</taxon>
        <taxon>Viridiplantae</taxon>
        <taxon>Streptophyta</taxon>
        <taxon>Embryophyta</taxon>
        <taxon>Tracheophyta</taxon>
        <taxon>Spermatophyta</taxon>
        <taxon>Magnoliopsida</taxon>
        <taxon>eudicotyledons</taxon>
        <taxon>Gunneridae</taxon>
        <taxon>Pentapetalae</taxon>
        <taxon>asterids</taxon>
        <taxon>lamiids</taxon>
        <taxon>Lamiales</taxon>
        <taxon>Lamiaceae</taxon>
        <taxon>Nepetoideae</taxon>
        <taxon>Elsholtzieae</taxon>
        <taxon>Perilla</taxon>
    </lineage>
</organism>
<sequence length="115" mass="13166">MILHQLGRFLQAQINQSWALQLGQDVDFILKFIWVVENRHSLSSSRGLIDGDEAASAKNAFVNESMAAPAQQLRLREVAWGQFEIFIVEFLDFDGFFVKGEILLFVYFLVVLIDD</sequence>
<gene>
    <name evidence="1" type="ORF">C2S53_014374</name>
</gene>
<name>A0AAD4JGS7_PERFH</name>